<gene>
    <name evidence="6" type="ORF">Acr_00g0098720</name>
</gene>
<dbReference type="InterPro" id="IPR006501">
    <property type="entry name" value="Pectinesterase_inhib_dom"/>
</dbReference>
<feature type="chain" id="PRO_5029743691" description="Pectinesterase inhibitor domain-containing protein" evidence="4">
    <location>
        <begin position="27"/>
        <end position="180"/>
    </location>
</feature>
<dbReference type="GO" id="GO:0004857">
    <property type="term" value="F:enzyme inhibitor activity"/>
    <property type="evidence" value="ECO:0007669"/>
    <property type="project" value="InterPro"/>
</dbReference>
<keyword evidence="2" id="KW-1015">Disulfide bond</keyword>
<dbReference type="PANTHER" id="PTHR35357">
    <property type="entry name" value="OS02G0537100 PROTEIN"/>
    <property type="match status" value="1"/>
</dbReference>
<name>A0A7J0E1R3_9ERIC</name>
<dbReference type="AlphaFoldDB" id="A0A7J0E1R3"/>
<evidence type="ECO:0000256" key="3">
    <source>
        <dbReference type="ARBA" id="ARBA00038471"/>
    </source>
</evidence>
<evidence type="ECO:0000256" key="4">
    <source>
        <dbReference type="SAM" id="SignalP"/>
    </source>
</evidence>
<proteinExistence type="inferred from homology"/>
<accession>A0A7J0E1R3</accession>
<dbReference type="Pfam" id="PF04043">
    <property type="entry name" value="PMEI"/>
    <property type="match status" value="1"/>
</dbReference>
<dbReference type="InterPro" id="IPR035513">
    <property type="entry name" value="Invertase/methylesterase_inhib"/>
</dbReference>
<dbReference type="Proteomes" id="UP000585474">
    <property type="component" value="Unassembled WGS sequence"/>
</dbReference>
<dbReference type="NCBIfam" id="TIGR01614">
    <property type="entry name" value="PME_inhib"/>
    <property type="match status" value="1"/>
</dbReference>
<feature type="signal peptide" evidence="4">
    <location>
        <begin position="1"/>
        <end position="26"/>
    </location>
</feature>
<comment type="caution">
    <text evidence="6">The sequence shown here is derived from an EMBL/GenBank/DDBJ whole genome shotgun (WGS) entry which is preliminary data.</text>
</comment>
<sequence>MAYLPSLRLFTFFLFVCCCLIISTSGAEQPTELVSSICKNTTNYNFCVESLYSDPRTPTADTYVLAFIAFDLAYLNATHTQAYIRQELLHNATSGSDYSRRLQICDGCYDRAVSALALALNDLNSETYSQLADLAGVAARKARKCQAAFEGPSPLSRMNHDLRALSKICVVISNRFTSSS</sequence>
<evidence type="ECO:0000256" key="1">
    <source>
        <dbReference type="ARBA" id="ARBA00022729"/>
    </source>
</evidence>
<feature type="domain" description="Pectinesterase inhibitor" evidence="5">
    <location>
        <begin position="29"/>
        <end position="172"/>
    </location>
</feature>
<dbReference type="CDD" id="cd14859">
    <property type="entry name" value="PMEI_like"/>
    <property type="match status" value="1"/>
</dbReference>
<keyword evidence="7" id="KW-1185">Reference proteome</keyword>
<organism evidence="6 7">
    <name type="scientific">Actinidia rufa</name>
    <dbReference type="NCBI Taxonomy" id="165716"/>
    <lineage>
        <taxon>Eukaryota</taxon>
        <taxon>Viridiplantae</taxon>
        <taxon>Streptophyta</taxon>
        <taxon>Embryophyta</taxon>
        <taxon>Tracheophyta</taxon>
        <taxon>Spermatophyta</taxon>
        <taxon>Magnoliopsida</taxon>
        <taxon>eudicotyledons</taxon>
        <taxon>Gunneridae</taxon>
        <taxon>Pentapetalae</taxon>
        <taxon>asterids</taxon>
        <taxon>Ericales</taxon>
        <taxon>Actinidiaceae</taxon>
        <taxon>Actinidia</taxon>
    </lineage>
</organism>
<dbReference type="OrthoDB" id="1899876at2759"/>
<dbReference type="SUPFAM" id="SSF101148">
    <property type="entry name" value="Plant invertase/pectin methylesterase inhibitor"/>
    <property type="match status" value="1"/>
</dbReference>
<evidence type="ECO:0000259" key="5">
    <source>
        <dbReference type="SMART" id="SM00856"/>
    </source>
</evidence>
<evidence type="ECO:0000256" key="2">
    <source>
        <dbReference type="ARBA" id="ARBA00023157"/>
    </source>
</evidence>
<reference evidence="7" key="1">
    <citation type="submission" date="2019-07" db="EMBL/GenBank/DDBJ databases">
        <title>De Novo Assembly of kiwifruit Actinidia rufa.</title>
        <authorList>
            <person name="Sugita-Konishi S."/>
            <person name="Sato K."/>
            <person name="Mori E."/>
            <person name="Abe Y."/>
            <person name="Kisaki G."/>
            <person name="Hamano K."/>
            <person name="Suezawa K."/>
            <person name="Otani M."/>
            <person name="Fukuda T."/>
            <person name="Manabe T."/>
            <person name="Gomi K."/>
            <person name="Tabuchi M."/>
            <person name="Akimitsu K."/>
            <person name="Kataoka I."/>
        </authorList>
    </citation>
    <scope>NUCLEOTIDE SEQUENCE [LARGE SCALE GENOMIC DNA]</scope>
    <source>
        <strain evidence="7">cv. Fuchu</strain>
    </source>
</reference>
<keyword evidence="1 4" id="KW-0732">Signal</keyword>
<dbReference type="EMBL" id="BJWL01000455">
    <property type="protein sequence ID" value="GFS45873.1"/>
    <property type="molecule type" value="Genomic_DNA"/>
</dbReference>
<dbReference type="Gene3D" id="1.20.140.40">
    <property type="entry name" value="Invertase/pectin methylesterase inhibitor family protein"/>
    <property type="match status" value="1"/>
</dbReference>
<dbReference type="SMART" id="SM00856">
    <property type="entry name" value="PMEI"/>
    <property type="match status" value="1"/>
</dbReference>
<comment type="similarity">
    <text evidence="3">Belongs to the PMEI family.</text>
</comment>
<protein>
    <recommendedName>
        <fullName evidence="5">Pectinesterase inhibitor domain-containing protein</fullName>
    </recommendedName>
</protein>
<evidence type="ECO:0000313" key="7">
    <source>
        <dbReference type="Proteomes" id="UP000585474"/>
    </source>
</evidence>
<evidence type="ECO:0000313" key="6">
    <source>
        <dbReference type="EMBL" id="GFS45873.1"/>
    </source>
</evidence>
<dbReference type="PANTHER" id="PTHR35357:SF8">
    <property type="entry name" value="OS01G0111000 PROTEIN"/>
    <property type="match status" value="1"/>
</dbReference>